<evidence type="ECO:0000259" key="1">
    <source>
        <dbReference type="Pfam" id="PF07700"/>
    </source>
</evidence>
<sequence>MKGVITLALKEMVIQNFGIEKWQEALKMVGIDSEPFIMPISNLEDQLVLRIIQSLCEILEVSLSQAADLFGEYWMKNYAPKMYSAYFSGKESARDFLLAMDKVHVETTKLINDARPPRFEFEWRDDKTLIMKYISKRDLIDFMVGLIKGVGSYYEENLQVKKLSHDEVMIVFP</sequence>
<dbReference type="EMBL" id="JBHPBY010000349">
    <property type="protein sequence ID" value="MFC1852680.1"/>
    <property type="molecule type" value="Genomic_DNA"/>
</dbReference>
<dbReference type="PANTHER" id="PTHR45655">
    <property type="entry name" value="GUANYLATE CYCLASE SOLUBLE SUBUNIT BETA-2"/>
    <property type="match status" value="1"/>
</dbReference>
<evidence type="ECO:0000313" key="2">
    <source>
        <dbReference type="EMBL" id="MFC1852680.1"/>
    </source>
</evidence>
<feature type="domain" description="Heme NO-binding" evidence="1">
    <location>
        <begin position="2"/>
        <end position="161"/>
    </location>
</feature>
<proteinExistence type="predicted"/>
<dbReference type="Gene3D" id="3.90.1520.10">
    <property type="entry name" value="H-NOX domain"/>
    <property type="match status" value="1"/>
</dbReference>
<dbReference type="InterPro" id="IPR011644">
    <property type="entry name" value="Heme_NO-bd"/>
</dbReference>
<organism evidence="2 3">
    <name type="scientific">candidate division CSSED10-310 bacterium</name>
    <dbReference type="NCBI Taxonomy" id="2855610"/>
    <lineage>
        <taxon>Bacteria</taxon>
        <taxon>Bacteria division CSSED10-310</taxon>
    </lineage>
</organism>
<comment type="caution">
    <text evidence="2">The sequence shown here is derived from an EMBL/GenBank/DDBJ whole genome shotgun (WGS) entry which is preliminary data.</text>
</comment>
<name>A0ABV6Z2L9_UNCC1</name>
<dbReference type="InterPro" id="IPR038158">
    <property type="entry name" value="H-NOX_domain_sf"/>
</dbReference>
<dbReference type="Pfam" id="PF07700">
    <property type="entry name" value="HNOB"/>
    <property type="match status" value="1"/>
</dbReference>
<dbReference type="Proteomes" id="UP001594351">
    <property type="component" value="Unassembled WGS sequence"/>
</dbReference>
<dbReference type="SUPFAM" id="SSF111126">
    <property type="entry name" value="Ligand-binding domain in the NO signalling and Golgi transport"/>
    <property type="match status" value="1"/>
</dbReference>
<evidence type="ECO:0000313" key="3">
    <source>
        <dbReference type="Proteomes" id="UP001594351"/>
    </source>
</evidence>
<protein>
    <submittedName>
        <fullName evidence="2">Heme NO-binding domain-containing protein</fullName>
    </submittedName>
</protein>
<accession>A0ABV6Z2L9</accession>
<reference evidence="2 3" key="1">
    <citation type="submission" date="2024-09" db="EMBL/GenBank/DDBJ databases">
        <title>Laminarin stimulates single cell rates of sulfate reduction while oxygen inhibits transcriptomic activity in coastal marine sediment.</title>
        <authorList>
            <person name="Lindsay M."/>
            <person name="Orcutt B."/>
            <person name="Emerson D."/>
            <person name="Stepanauskas R."/>
            <person name="D'Angelo T."/>
        </authorList>
    </citation>
    <scope>NUCLEOTIDE SEQUENCE [LARGE SCALE GENOMIC DNA]</scope>
    <source>
        <strain evidence="2">SAG AM-311-K15</strain>
    </source>
</reference>
<dbReference type="InterPro" id="IPR024096">
    <property type="entry name" value="NO_sig/Golgi_transp_ligand-bd"/>
</dbReference>
<gene>
    <name evidence="2" type="ORF">ACFL27_20975</name>
</gene>
<keyword evidence="3" id="KW-1185">Reference proteome</keyword>
<dbReference type="PANTHER" id="PTHR45655:SF13">
    <property type="entry name" value="SOLUBLE GUANYLATE CYCLASE GCY-32-RELATED"/>
    <property type="match status" value="1"/>
</dbReference>